<name>A0A6V7UTE0_MELEN</name>
<protein>
    <submittedName>
        <fullName evidence="1">Uncharacterized protein</fullName>
    </submittedName>
</protein>
<dbReference type="EMBL" id="CAJEWN010000110">
    <property type="protein sequence ID" value="CAD2165395.1"/>
    <property type="molecule type" value="Genomic_DNA"/>
</dbReference>
<reference evidence="1 3" key="1">
    <citation type="submission" date="2020-08" db="EMBL/GenBank/DDBJ databases">
        <authorList>
            <person name="Koutsovoulos G."/>
            <person name="Danchin GJ E."/>
        </authorList>
    </citation>
    <scope>NUCLEOTIDE SEQUENCE [LARGE SCALE GENOMIC DNA]</scope>
</reference>
<gene>
    <name evidence="1" type="ORF">MENT_LOCUS17146</name>
    <name evidence="2" type="ORF">MENT_LOCUS31814</name>
</gene>
<comment type="caution">
    <text evidence="1">The sequence shown here is derived from an EMBL/GenBank/DDBJ whole genome shotgun (WGS) entry which is preliminary data.</text>
</comment>
<proteinExistence type="predicted"/>
<evidence type="ECO:0000313" key="2">
    <source>
        <dbReference type="EMBL" id="CAD2179786.1"/>
    </source>
</evidence>
<organism evidence="1 3">
    <name type="scientific">Meloidogyne enterolobii</name>
    <name type="common">Root-knot nematode worm</name>
    <name type="synonym">Meloidogyne mayaguensis</name>
    <dbReference type="NCBI Taxonomy" id="390850"/>
    <lineage>
        <taxon>Eukaryota</taxon>
        <taxon>Metazoa</taxon>
        <taxon>Ecdysozoa</taxon>
        <taxon>Nematoda</taxon>
        <taxon>Chromadorea</taxon>
        <taxon>Rhabditida</taxon>
        <taxon>Tylenchina</taxon>
        <taxon>Tylenchomorpha</taxon>
        <taxon>Tylenchoidea</taxon>
        <taxon>Meloidogynidae</taxon>
        <taxon>Meloidogyninae</taxon>
        <taxon>Meloidogyne</taxon>
    </lineage>
</organism>
<dbReference type="Proteomes" id="UP000580250">
    <property type="component" value="Unassembled WGS sequence"/>
</dbReference>
<sequence length="68" mass="8099">MKNVIISRKNGRTTLLRHYLMAFKLINQQKSQHKSFRPSILNTVNEILMFMVSMVLEKLKIYVSKKIF</sequence>
<accession>A0A6V7UTE0</accession>
<dbReference type="EMBL" id="CAJEWN010000353">
    <property type="protein sequence ID" value="CAD2179786.1"/>
    <property type="molecule type" value="Genomic_DNA"/>
</dbReference>
<dbReference type="AlphaFoldDB" id="A0A6V7UTE0"/>
<evidence type="ECO:0000313" key="3">
    <source>
        <dbReference type="Proteomes" id="UP000580250"/>
    </source>
</evidence>
<evidence type="ECO:0000313" key="1">
    <source>
        <dbReference type="EMBL" id="CAD2165395.1"/>
    </source>
</evidence>